<proteinExistence type="predicted"/>
<dbReference type="Proteomes" id="UP001479436">
    <property type="component" value="Unassembled WGS sequence"/>
</dbReference>
<dbReference type="PANTHER" id="PTHR11680:SF28">
    <property type="entry name" value="SERINE HYDROXYMETHYLTRANSFERASE, MITOCHONDRIAL"/>
    <property type="match status" value="1"/>
</dbReference>
<dbReference type="InterPro" id="IPR049943">
    <property type="entry name" value="Ser_HO-MeTrfase-like"/>
</dbReference>
<dbReference type="GO" id="GO:0004372">
    <property type="term" value="F:glycine hydroxymethyltransferase activity"/>
    <property type="evidence" value="ECO:0007669"/>
    <property type="project" value="UniProtKB-EC"/>
</dbReference>
<dbReference type="EC" id="2.1.2.1" evidence="1"/>
<comment type="caution">
    <text evidence="1">The sequence shown here is derived from an EMBL/GenBank/DDBJ whole genome shotgun (WGS) entry which is preliminary data.</text>
</comment>
<reference evidence="1 2" key="1">
    <citation type="submission" date="2023-04" db="EMBL/GenBank/DDBJ databases">
        <title>Genome of Basidiobolus ranarum AG-B5.</title>
        <authorList>
            <person name="Stajich J.E."/>
            <person name="Carter-House D."/>
            <person name="Gryganskyi A."/>
        </authorList>
    </citation>
    <scope>NUCLEOTIDE SEQUENCE [LARGE SCALE GENOMIC DNA]</scope>
    <source>
        <strain evidence="1 2">AG-B5</strain>
    </source>
</reference>
<protein>
    <submittedName>
        <fullName evidence="1">Serine hydroxymethyltransferase, cytosolic</fullName>
        <ecNumber evidence="1">2.1.2.1</ecNumber>
    </submittedName>
</protein>
<name>A0ABR2WYD6_9FUNG</name>
<evidence type="ECO:0000313" key="1">
    <source>
        <dbReference type="EMBL" id="KAK9766466.1"/>
    </source>
</evidence>
<sequence length="81" mass="8931">MTSRGLNEADFEKIAGFIDRAVKIAAEADKKAGGSKLKDFKAYVGDGSHIAEVSQLKEDVIEFSRRFPTVGFNESEMKYAL</sequence>
<dbReference type="SUPFAM" id="SSF53383">
    <property type="entry name" value="PLP-dependent transferases"/>
    <property type="match status" value="1"/>
</dbReference>
<dbReference type="InterPro" id="IPR015422">
    <property type="entry name" value="PyrdxlP-dep_Trfase_small"/>
</dbReference>
<dbReference type="PANTHER" id="PTHR11680">
    <property type="entry name" value="SERINE HYDROXYMETHYLTRANSFERASE"/>
    <property type="match status" value="1"/>
</dbReference>
<keyword evidence="1" id="KW-0808">Transferase</keyword>
<accession>A0ABR2WYD6</accession>
<keyword evidence="2" id="KW-1185">Reference proteome</keyword>
<organism evidence="1 2">
    <name type="scientific">Basidiobolus ranarum</name>
    <dbReference type="NCBI Taxonomy" id="34480"/>
    <lineage>
        <taxon>Eukaryota</taxon>
        <taxon>Fungi</taxon>
        <taxon>Fungi incertae sedis</taxon>
        <taxon>Zoopagomycota</taxon>
        <taxon>Entomophthoromycotina</taxon>
        <taxon>Basidiobolomycetes</taxon>
        <taxon>Basidiobolales</taxon>
        <taxon>Basidiobolaceae</taxon>
        <taxon>Basidiobolus</taxon>
    </lineage>
</organism>
<dbReference type="EMBL" id="JASJQH010000153">
    <property type="protein sequence ID" value="KAK9766466.1"/>
    <property type="molecule type" value="Genomic_DNA"/>
</dbReference>
<dbReference type="InterPro" id="IPR015424">
    <property type="entry name" value="PyrdxlP-dep_Trfase"/>
</dbReference>
<gene>
    <name evidence="1" type="primary">SHM2_2</name>
    <name evidence="1" type="ORF">K7432_004446</name>
</gene>
<dbReference type="Gene3D" id="3.90.1150.10">
    <property type="entry name" value="Aspartate Aminotransferase, domain 1"/>
    <property type="match status" value="1"/>
</dbReference>
<evidence type="ECO:0000313" key="2">
    <source>
        <dbReference type="Proteomes" id="UP001479436"/>
    </source>
</evidence>